<proteinExistence type="predicted"/>
<keyword evidence="1" id="KW-0378">Hydrolase</keyword>
<dbReference type="PANTHER" id="PTHR14209:SF19">
    <property type="entry name" value="ISOAMYL ACETATE-HYDROLYZING ESTERASE 1 HOMOLOG"/>
    <property type="match status" value="1"/>
</dbReference>
<dbReference type="InterPro" id="IPR013830">
    <property type="entry name" value="SGNH_hydro"/>
</dbReference>
<dbReference type="Pfam" id="PF13472">
    <property type="entry name" value="Lipase_GDSL_2"/>
    <property type="match status" value="1"/>
</dbReference>
<dbReference type="PANTHER" id="PTHR14209">
    <property type="entry name" value="ISOAMYL ACETATE-HYDROLYZING ESTERASE 1"/>
    <property type="match status" value="1"/>
</dbReference>
<dbReference type="CDD" id="cd01838">
    <property type="entry name" value="Isoamyl_acetate_hydrolase_like"/>
    <property type="match status" value="1"/>
</dbReference>
<feature type="domain" description="SGNH hydrolase-type esterase" evidence="2">
    <location>
        <begin position="10"/>
        <end position="203"/>
    </location>
</feature>
<dbReference type="InterPro" id="IPR045136">
    <property type="entry name" value="Iah1-like"/>
</dbReference>
<dbReference type="SUPFAM" id="SSF52266">
    <property type="entry name" value="SGNH hydrolase"/>
    <property type="match status" value="1"/>
</dbReference>
<dbReference type="FunFam" id="3.40.50.1110:FF:000002">
    <property type="entry name" value="isoamyl acetate-hydrolyzing esterase 1 homolog"/>
    <property type="match status" value="1"/>
</dbReference>
<sequence length="249" mass="27167">MAMRRTKIVLFGDSITQQAFSTKHSGWAAAVNDAYQRKVDIVNRGYSGYNTRWASQLVHEVSSHFASGSPANGRDILTIFFGANDASLADGTAAAQHVPIAEYKANLGKLIDFVRSDHGSRAPQIVLITPPPVHERSWAKFCGEETSNRSLEESKRYAAACKEVAAEKGLPVVDSWSALHSKAQGDLEGLFWDGLHLSARGNTLLFEALMGVILGKLPGLAPDALPLDAPLWRDIDPKNYESSFRAARF</sequence>
<dbReference type="EMBL" id="HBHZ01009921">
    <property type="protein sequence ID" value="CAE0194523.1"/>
    <property type="molecule type" value="Transcribed_RNA"/>
</dbReference>
<evidence type="ECO:0000313" key="3">
    <source>
        <dbReference type="EMBL" id="CAE0194523.1"/>
    </source>
</evidence>
<gene>
    <name evidence="3" type="ORF">CROS1456_LOCUS7614</name>
</gene>
<name>A0A7S3FS29_9CHLO</name>
<protein>
    <recommendedName>
        <fullName evidence="2">SGNH hydrolase-type esterase domain-containing protein</fullName>
    </recommendedName>
</protein>
<evidence type="ECO:0000259" key="2">
    <source>
        <dbReference type="Pfam" id="PF13472"/>
    </source>
</evidence>
<evidence type="ECO:0000256" key="1">
    <source>
        <dbReference type="ARBA" id="ARBA00022801"/>
    </source>
</evidence>
<dbReference type="InterPro" id="IPR036514">
    <property type="entry name" value="SGNH_hydro_sf"/>
</dbReference>
<dbReference type="AlphaFoldDB" id="A0A7S3FS29"/>
<accession>A0A7S3FS29</accession>
<dbReference type="GO" id="GO:0016787">
    <property type="term" value="F:hydrolase activity"/>
    <property type="evidence" value="ECO:0007669"/>
    <property type="project" value="UniProtKB-KW"/>
</dbReference>
<organism evidence="3">
    <name type="scientific">Chloropicon roscoffensis</name>
    <dbReference type="NCBI Taxonomy" id="1461544"/>
    <lineage>
        <taxon>Eukaryota</taxon>
        <taxon>Viridiplantae</taxon>
        <taxon>Chlorophyta</taxon>
        <taxon>Chloropicophyceae</taxon>
        <taxon>Chloropicales</taxon>
        <taxon>Chloropicaceae</taxon>
        <taxon>Chloropicon</taxon>
    </lineage>
</organism>
<dbReference type="Gene3D" id="3.40.50.1110">
    <property type="entry name" value="SGNH hydrolase"/>
    <property type="match status" value="1"/>
</dbReference>
<reference evidence="3" key="1">
    <citation type="submission" date="2021-01" db="EMBL/GenBank/DDBJ databases">
        <authorList>
            <person name="Corre E."/>
            <person name="Pelletier E."/>
            <person name="Niang G."/>
            <person name="Scheremetjew M."/>
            <person name="Finn R."/>
            <person name="Kale V."/>
            <person name="Holt S."/>
            <person name="Cochrane G."/>
            <person name="Meng A."/>
            <person name="Brown T."/>
            <person name="Cohen L."/>
        </authorList>
    </citation>
    <scope>NUCLEOTIDE SEQUENCE</scope>
    <source>
        <strain evidence="3">RCC1871</strain>
    </source>
</reference>